<dbReference type="Pfam" id="PF13189">
    <property type="entry name" value="Cytidylate_kin2"/>
    <property type="match status" value="1"/>
</dbReference>
<organism evidence="1 2">
    <name type="scientific">Solirubrobacter phytolaccae</name>
    <dbReference type="NCBI Taxonomy" id="1404360"/>
    <lineage>
        <taxon>Bacteria</taxon>
        <taxon>Bacillati</taxon>
        <taxon>Actinomycetota</taxon>
        <taxon>Thermoleophilia</taxon>
        <taxon>Solirubrobacterales</taxon>
        <taxon>Solirubrobacteraceae</taxon>
        <taxon>Solirubrobacter</taxon>
    </lineage>
</organism>
<keyword evidence="1" id="KW-0418">Kinase</keyword>
<protein>
    <submittedName>
        <fullName evidence="1">Cytidylate kinase-like family protein</fullName>
    </submittedName>
</protein>
<keyword evidence="2" id="KW-1185">Reference proteome</keyword>
<dbReference type="GO" id="GO:0016301">
    <property type="term" value="F:kinase activity"/>
    <property type="evidence" value="ECO:0007669"/>
    <property type="project" value="UniProtKB-KW"/>
</dbReference>
<dbReference type="AlphaFoldDB" id="A0A9X3NEI9"/>
<keyword evidence="1" id="KW-0808">Transferase</keyword>
<reference evidence="1" key="1">
    <citation type="submission" date="2022-10" db="EMBL/GenBank/DDBJ databases">
        <title>The WGS of Solirubrobacter phytolaccae KCTC 29190.</title>
        <authorList>
            <person name="Jiang Z."/>
        </authorList>
    </citation>
    <scope>NUCLEOTIDE SEQUENCE</scope>
    <source>
        <strain evidence="1">KCTC 29190</strain>
    </source>
</reference>
<dbReference type="EMBL" id="JAPDDP010000098">
    <property type="protein sequence ID" value="MDA0185108.1"/>
    <property type="molecule type" value="Genomic_DNA"/>
</dbReference>
<dbReference type="Proteomes" id="UP001147653">
    <property type="component" value="Unassembled WGS sequence"/>
</dbReference>
<comment type="caution">
    <text evidence="1">The sequence shown here is derived from an EMBL/GenBank/DDBJ whole genome shotgun (WGS) entry which is preliminary data.</text>
</comment>
<proteinExistence type="predicted"/>
<dbReference type="SUPFAM" id="SSF52540">
    <property type="entry name" value="P-loop containing nucleoside triphosphate hydrolases"/>
    <property type="match status" value="1"/>
</dbReference>
<dbReference type="Gene3D" id="3.40.50.300">
    <property type="entry name" value="P-loop containing nucleotide triphosphate hydrolases"/>
    <property type="match status" value="1"/>
</dbReference>
<dbReference type="InterPro" id="IPR027417">
    <property type="entry name" value="P-loop_NTPase"/>
</dbReference>
<accession>A0A9X3NEI9</accession>
<gene>
    <name evidence="1" type="ORF">OJ997_32690</name>
</gene>
<evidence type="ECO:0000313" key="2">
    <source>
        <dbReference type="Proteomes" id="UP001147653"/>
    </source>
</evidence>
<dbReference type="RefSeq" id="WP_270029590.1">
    <property type="nucleotide sequence ID" value="NZ_JAPDDP010000098.1"/>
</dbReference>
<evidence type="ECO:0000313" key="1">
    <source>
        <dbReference type="EMBL" id="MDA0185108.1"/>
    </source>
</evidence>
<sequence length="205" mass="22348">MTIVTVSASYGAGGALVGPQLAERLGVPFFDRALPSEVAERLAIPLEEATARDESIGGVFSRMAMRLAPIGLAFGAESAPDAVDEDAYRRTTEEIIREHAAGGDLVVLGRAGALVLRNDPRALHVRLDGPRERRLEQALRLTDKDREAVCKRLDETDRARETYVRHFYHADPHDAALYHLTIDSTAVPLEAVVDVIQRAALSRTG</sequence>
<name>A0A9X3NEI9_9ACTN</name>